<dbReference type="WBParaSite" id="RSKR_0001142400.1">
    <property type="protein sequence ID" value="RSKR_0001142400.1"/>
    <property type="gene ID" value="RSKR_0001142400"/>
</dbReference>
<sequence>MGRKKKKVVKPWCWYCNREFNDEKILTQHQKARHFKCHICNRKLFSGPGLVTHCLQVHKETIARIPFANPGRDSVQIEIYGLRGIPPEDEGPSSGQSESTSKYEEQADSIPPPPPPSFQIQPQIMFFNNAQPTLPYGIAPHSMPPQFNQQPPPSFDNRGPVKLPVGLSAVPNIGAFSTNIPGLNGNIPRPPILNAPPVMQLPQDSHVLPNYSEQEDLISQSTSVVSNSANSIYCIEEKFIMSGHVKVKSAAEIRDLKRSQTSYPLEGDRIKRRYWDFQDDQQHQFKKSRPDDFSQYYK</sequence>
<reference evidence="2" key="1">
    <citation type="submission" date="2016-11" db="UniProtKB">
        <authorList>
            <consortium name="WormBaseParasite"/>
        </authorList>
    </citation>
    <scope>IDENTIFICATION</scope>
    <source>
        <strain evidence="2">KR3021</strain>
    </source>
</reference>
<evidence type="ECO:0000313" key="2">
    <source>
        <dbReference type="WBParaSite" id="RSKR_0001142400.1"/>
    </source>
</evidence>
<proteinExistence type="predicted"/>
<dbReference type="Proteomes" id="UP000095286">
    <property type="component" value="Unplaced"/>
</dbReference>
<organism evidence="1 2">
    <name type="scientific">Rhabditophanes sp. KR3021</name>
    <dbReference type="NCBI Taxonomy" id="114890"/>
    <lineage>
        <taxon>Eukaryota</taxon>
        <taxon>Metazoa</taxon>
        <taxon>Ecdysozoa</taxon>
        <taxon>Nematoda</taxon>
        <taxon>Chromadorea</taxon>
        <taxon>Rhabditida</taxon>
        <taxon>Tylenchina</taxon>
        <taxon>Panagrolaimomorpha</taxon>
        <taxon>Strongyloidoidea</taxon>
        <taxon>Alloionematidae</taxon>
        <taxon>Rhabditophanes</taxon>
    </lineage>
</organism>
<evidence type="ECO:0000313" key="1">
    <source>
        <dbReference type="Proteomes" id="UP000095286"/>
    </source>
</evidence>
<protein>
    <submittedName>
        <fullName evidence="2">BED-type domain-containing protein</fullName>
    </submittedName>
</protein>
<name>A0AC35UHF1_9BILA</name>
<accession>A0AC35UHF1</accession>